<dbReference type="Proteomes" id="UP001642483">
    <property type="component" value="Unassembled WGS sequence"/>
</dbReference>
<evidence type="ECO:0000256" key="5">
    <source>
        <dbReference type="SAM" id="Phobius"/>
    </source>
</evidence>
<evidence type="ECO:0000313" key="7">
    <source>
        <dbReference type="Proteomes" id="UP001642483"/>
    </source>
</evidence>
<protein>
    <submittedName>
        <fullName evidence="6">Uncharacterized protein</fullName>
    </submittedName>
</protein>
<evidence type="ECO:0000256" key="3">
    <source>
        <dbReference type="ARBA" id="ARBA00023136"/>
    </source>
</evidence>
<feature type="region of interest" description="Disordered" evidence="4">
    <location>
        <begin position="1"/>
        <end position="36"/>
    </location>
</feature>
<keyword evidence="3 5" id="KW-0472">Membrane</keyword>
<proteinExistence type="predicted"/>
<keyword evidence="1 5" id="KW-0812">Transmembrane</keyword>
<dbReference type="PANTHER" id="PTHR23121:SF9">
    <property type="entry name" value="SODIUM-DEPENDENT GLUCOSE TRANSPORTER 1"/>
    <property type="match status" value="1"/>
</dbReference>
<keyword evidence="2 5" id="KW-1133">Transmembrane helix</keyword>
<reference evidence="6 7" key="1">
    <citation type="submission" date="2024-02" db="EMBL/GenBank/DDBJ databases">
        <authorList>
            <person name="Daric V."/>
            <person name="Darras S."/>
        </authorList>
    </citation>
    <scope>NUCLEOTIDE SEQUENCE [LARGE SCALE GENOMIC DNA]</scope>
</reference>
<feature type="transmembrane region" description="Helical" evidence="5">
    <location>
        <begin position="109"/>
        <end position="129"/>
    </location>
</feature>
<feature type="transmembrane region" description="Helical" evidence="5">
    <location>
        <begin position="275"/>
        <end position="300"/>
    </location>
</feature>
<name>A0ABP0GA82_CLALP</name>
<feature type="transmembrane region" description="Helical" evidence="5">
    <location>
        <begin position="82"/>
        <end position="102"/>
    </location>
</feature>
<feature type="transmembrane region" description="Helical" evidence="5">
    <location>
        <begin position="320"/>
        <end position="338"/>
    </location>
</feature>
<feature type="transmembrane region" description="Helical" evidence="5">
    <location>
        <begin position="44"/>
        <end position="70"/>
    </location>
</feature>
<accession>A0ABP0GA82</accession>
<evidence type="ECO:0000256" key="4">
    <source>
        <dbReference type="SAM" id="MobiDB-lite"/>
    </source>
</evidence>
<gene>
    <name evidence="6" type="ORF">CVLEPA_LOCUS20687</name>
</gene>
<evidence type="ECO:0000313" key="6">
    <source>
        <dbReference type="EMBL" id="CAK8688701.1"/>
    </source>
</evidence>
<feature type="transmembrane region" description="Helical" evidence="5">
    <location>
        <begin position="347"/>
        <end position="368"/>
    </location>
</feature>
<feature type="transmembrane region" description="Helical" evidence="5">
    <location>
        <begin position="374"/>
        <end position="398"/>
    </location>
</feature>
<dbReference type="Gene3D" id="1.20.1250.20">
    <property type="entry name" value="MFS general substrate transporter like domains"/>
    <property type="match status" value="2"/>
</dbReference>
<evidence type="ECO:0000256" key="1">
    <source>
        <dbReference type="ARBA" id="ARBA00022692"/>
    </source>
</evidence>
<dbReference type="EMBL" id="CAWYQH010000108">
    <property type="protein sequence ID" value="CAK8688701.1"/>
    <property type="molecule type" value="Genomic_DNA"/>
</dbReference>
<keyword evidence="7" id="KW-1185">Reference proteome</keyword>
<comment type="caution">
    <text evidence="6">The sequence shown here is derived from an EMBL/GenBank/DDBJ whole genome shotgun (WGS) entry which is preliminary data.</text>
</comment>
<dbReference type="InterPro" id="IPR036259">
    <property type="entry name" value="MFS_trans_sf"/>
</dbReference>
<sequence>MSEENYNIADKAASENFLREDGTPQQDQTTEDSKPDVSTTAARYFLTATLGAGFLGLGASLTILGLALPTLAANLGSSIDDLSLVLIARGGGYVTGSFIAGTLESKVNFLFLAAVSLLSMALGMILTPLILNVASFYICTAISSLGMGGFETVANVLCLYLWGKKSGPVLQFLHFWFCFGCAITPYFARPFLNEVFYYSTIPSNSSAAENITSFQNITYIENTDLPFVSVPYFVIAGILTTVTIFLIILKLFFAWNLTRSQDKNTTEFEGTRYRYGVLFLLFWFFFVFIGMEVVFSTFLYKFGISESPGLAYSRDVSADLSAVFFFSVVIGQFLAIFWSQKFSPEKILAADLLGVGIAAILVLFYPLYFETAPILFWITVGLVGFSSTSIYACVLSWASHRITFDGRAMSVSVFGGSLGEMVLPIPVGFLIEKHVLSFLYFISGYAFVLILLFLMMVKFAQTKSEKHSLDNPAELDNLQIQGNSKMQNQKNG</sequence>
<dbReference type="SUPFAM" id="SSF103473">
    <property type="entry name" value="MFS general substrate transporter"/>
    <property type="match status" value="1"/>
</dbReference>
<feature type="transmembrane region" description="Helical" evidence="5">
    <location>
        <begin position="232"/>
        <end position="255"/>
    </location>
</feature>
<feature type="transmembrane region" description="Helical" evidence="5">
    <location>
        <begin position="169"/>
        <end position="188"/>
    </location>
</feature>
<evidence type="ECO:0000256" key="2">
    <source>
        <dbReference type="ARBA" id="ARBA00022989"/>
    </source>
</evidence>
<dbReference type="PANTHER" id="PTHR23121">
    <property type="entry name" value="SODIUM-DEPENDENT GLUCOSE TRANSPORTER 1"/>
    <property type="match status" value="1"/>
</dbReference>
<organism evidence="6 7">
    <name type="scientific">Clavelina lepadiformis</name>
    <name type="common">Light-bulb sea squirt</name>
    <name type="synonym">Ascidia lepadiformis</name>
    <dbReference type="NCBI Taxonomy" id="159417"/>
    <lineage>
        <taxon>Eukaryota</taxon>
        <taxon>Metazoa</taxon>
        <taxon>Chordata</taxon>
        <taxon>Tunicata</taxon>
        <taxon>Ascidiacea</taxon>
        <taxon>Aplousobranchia</taxon>
        <taxon>Clavelinidae</taxon>
        <taxon>Clavelina</taxon>
    </lineage>
</organism>
<feature type="transmembrane region" description="Helical" evidence="5">
    <location>
        <begin position="410"/>
        <end position="431"/>
    </location>
</feature>
<feature type="transmembrane region" description="Helical" evidence="5">
    <location>
        <begin position="135"/>
        <end position="162"/>
    </location>
</feature>
<feature type="transmembrane region" description="Helical" evidence="5">
    <location>
        <begin position="437"/>
        <end position="457"/>
    </location>
</feature>